<sequence length="109" mass="12946">MGRRVPLLRHPDIDEIRRKRAEVVRSFFIKDGEGIHFCVDKPANSGEQEEIRKFYTQIQQRLTKYEEEIRAKKQGKIQRNKYDYANAPNLTFRRRFGNAVREYKTVGGS</sequence>
<protein>
    <submittedName>
        <fullName evidence="1">Uncharacterized protein</fullName>
    </submittedName>
</protein>
<dbReference type="EMBL" id="JANPWB010000011">
    <property type="protein sequence ID" value="KAJ1123632.1"/>
    <property type="molecule type" value="Genomic_DNA"/>
</dbReference>
<dbReference type="AlphaFoldDB" id="A0AAV7P8Q7"/>
<evidence type="ECO:0000313" key="1">
    <source>
        <dbReference type="EMBL" id="KAJ1123632.1"/>
    </source>
</evidence>
<gene>
    <name evidence="1" type="ORF">NDU88_002100</name>
</gene>
<name>A0AAV7P8Q7_PLEWA</name>
<proteinExistence type="predicted"/>
<evidence type="ECO:0000313" key="2">
    <source>
        <dbReference type="Proteomes" id="UP001066276"/>
    </source>
</evidence>
<dbReference type="Proteomes" id="UP001066276">
    <property type="component" value="Chromosome 7"/>
</dbReference>
<organism evidence="1 2">
    <name type="scientific">Pleurodeles waltl</name>
    <name type="common">Iberian ribbed newt</name>
    <dbReference type="NCBI Taxonomy" id="8319"/>
    <lineage>
        <taxon>Eukaryota</taxon>
        <taxon>Metazoa</taxon>
        <taxon>Chordata</taxon>
        <taxon>Craniata</taxon>
        <taxon>Vertebrata</taxon>
        <taxon>Euteleostomi</taxon>
        <taxon>Amphibia</taxon>
        <taxon>Batrachia</taxon>
        <taxon>Caudata</taxon>
        <taxon>Salamandroidea</taxon>
        <taxon>Salamandridae</taxon>
        <taxon>Pleurodelinae</taxon>
        <taxon>Pleurodeles</taxon>
    </lineage>
</organism>
<accession>A0AAV7P8Q7</accession>
<keyword evidence="2" id="KW-1185">Reference proteome</keyword>
<comment type="caution">
    <text evidence="1">The sequence shown here is derived from an EMBL/GenBank/DDBJ whole genome shotgun (WGS) entry which is preliminary data.</text>
</comment>
<reference evidence="1" key="1">
    <citation type="journal article" date="2022" name="bioRxiv">
        <title>Sequencing and chromosome-scale assembly of the giantPleurodeles waltlgenome.</title>
        <authorList>
            <person name="Brown T."/>
            <person name="Elewa A."/>
            <person name="Iarovenko S."/>
            <person name="Subramanian E."/>
            <person name="Araus A.J."/>
            <person name="Petzold A."/>
            <person name="Susuki M."/>
            <person name="Suzuki K.-i.T."/>
            <person name="Hayashi T."/>
            <person name="Toyoda A."/>
            <person name="Oliveira C."/>
            <person name="Osipova E."/>
            <person name="Leigh N.D."/>
            <person name="Simon A."/>
            <person name="Yun M.H."/>
        </authorList>
    </citation>
    <scope>NUCLEOTIDE SEQUENCE</scope>
    <source>
        <strain evidence="1">20211129_DDA</strain>
        <tissue evidence="1">Liver</tissue>
    </source>
</reference>